<feature type="non-terminal residue" evidence="1">
    <location>
        <position position="48"/>
    </location>
</feature>
<dbReference type="EMBL" id="LXQA010421594">
    <property type="protein sequence ID" value="MCI50768.1"/>
    <property type="molecule type" value="Genomic_DNA"/>
</dbReference>
<dbReference type="AlphaFoldDB" id="A0A392SPF9"/>
<evidence type="ECO:0000313" key="2">
    <source>
        <dbReference type="Proteomes" id="UP000265520"/>
    </source>
</evidence>
<sequence length="48" mass="5076">MDMPIVAAACDNLEWSIEAADKETESADVAEVENALYHDGCGCSAELS</sequence>
<name>A0A392SPF9_9FABA</name>
<protein>
    <submittedName>
        <fullName evidence="1">Uncharacterized protein</fullName>
    </submittedName>
</protein>
<keyword evidence="2" id="KW-1185">Reference proteome</keyword>
<reference evidence="1 2" key="1">
    <citation type="journal article" date="2018" name="Front. Plant Sci.">
        <title>Red Clover (Trifolium pratense) and Zigzag Clover (T. medium) - A Picture of Genomic Similarities and Differences.</title>
        <authorList>
            <person name="Dluhosova J."/>
            <person name="Istvanek J."/>
            <person name="Nedelnik J."/>
            <person name="Repkova J."/>
        </authorList>
    </citation>
    <scope>NUCLEOTIDE SEQUENCE [LARGE SCALE GENOMIC DNA]</scope>
    <source>
        <strain evidence="2">cv. 10/8</strain>
        <tissue evidence="1">Leaf</tissue>
    </source>
</reference>
<accession>A0A392SPF9</accession>
<proteinExistence type="predicted"/>
<comment type="caution">
    <text evidence="1">The sequence shown here is derived from an EMBL/GenBank/DDBJ whole genome shotgun (WGS) entry which is preliminary data.</text>
</comment>
<dbReference type="Proteomes" id="UP000265520">
    <property type="component" value="Unassembled WGS sequence"/>
</dbReference>
<organism evidence="1 2">
    <name type="scientific">Trifolium medium</name>
    <dbReference type="NCBI Taxonomy" id="97028"/>
    <lineage>
        <taxon>Eukaryota</taxon>
        <taxon>Viridiplantae</taxon>
        <taxon>Streptophyta</taxon>
        <taxon>Embryophyta</taxon>
        <taxon>Tracheophyta</taxon>
        <taxon>Spermatophyta</taxon>
        <taxon>Magnoliopsida</taxon>
        <taxon>eudicotyledons</taxon>
        <taxon>Gunneridae</taxon>
        <taxon>Pentapetalae</taxon>
        <taxon>rosids</taxon>
        <taxon>fabids</taxon>
        <taxon>Fabales</taxon>
        <taxon>Fabaceae</taxon>
        <taxon>Papilionoideae</taxon>
        <taxon>50 kb inversion clade</taxon>
        <taxon>NPAAA clade</taxon>
        <taxon>Hologalegina</taxon>
        <taxon>IRL clade</taxon>
        <taxon>Trifolieae</taxon>
        <taxon>Trifolium</taxon>
    </lineage>
</organism>
<evidence type="ECO:0000313" key="1">
    <source>
        <dbReference type="EMBL" id="MCI50768.1"/>
    </source>
</evidence>